<dbReference type="InterPro" id="IPR031148">
    <property type="entry name" value="Plexin"/>
</dbReference>
<dbReference type="Gene3D" id="3.10.20.90">
    <property type="entry name" value="Phosphatidylinositol 3-kinase Catalytic Subunit, Chain A, domain 1"/>
    <property type="match status" value="1"/>
</dbReference>
<dbReference type="InterPro" id="IPR001627">
    <property type="entry name" value="Semap_dom"/>
</dbReference>
<accession>A0A6A7FXH8</accession>
<evidence type="ECO:0000256" key="4">
    <source>
        <dbReference type="ARBA" id="ARBA00022475"/>
    </source>
</evidence>
<evidence type="ECO:0000256" key="18">
    <source>
        <dbReference type="SAM" id="SignalP"/>
    </source>
</evidence>
<dbReference type="Pfam" id="PF24479">
    <property type="entry name" value="PSI_PlexinA-B"/>
    <property type="match status" value="1"/>
</dbReference>
<dbReference type="SUPFAM" id="SSF81296">
    <property type="entry name" value="E set domains"/>
    <property type="match status" value="4"/>
</dbReference>
<evidence type="ECO:0000256" key="5">
    <source>
        <dbReference type="ARBA" id="ARBA00022692"/>
    </source>
</evidence>
<feature type="coiled-coil region" evidence="15">
    <location>
        <begin position="1364"/>
        <end position="1391"/>
    </location>
</feature>
<name>A0A6A7FXH8_9CRUS</name>
<feature type="region of interest" description="Disordered" evidence="16">
    <location>
        <begin position="1729"/>
        <end position="1753"/>
    </location>
</feature>
<dbReference type="Pfam" id="PF20170">
    <property type="entry name" value="Plexin_RBD"/>
    <property type="match status" value="1"/>
</dbReference>
<dbReference type="FunFam" id="2.60.40.10:FF:001973">
    <property type="entry name" value="Plexin A4, B"/>
    <property type="match status" value="1"/>
</dbReference>
<dbReference type="GO" id="GO:0050772">
    <property type="term" value="P:positive regulation of axonogenesis"/>
    <property type="evidence" value="ECO:0007669"/>
    <property type="project" value="TreeGrafter"/>
</dbReference>
<dbReference type="GO" id="GO:0030334">
    <property type="term" value="P:regulation of cell migration"/>
    <property type="evidence" value="ECO:0007669"/>
    <property type="project" value="TreeGrafter"/>
</dbReference>
<dbReference type="InterPro" id="IPR036352">
    <property type="entry name" value="Semap_dom_sf"/>
</dbReference>
<evidence type="ECO:0000256" key="3">
    <source>
        <dbReference type="ARBA" id="ARBA00022473"/>
    </source>
</evidence>
<sequence length="2044" mass="227059">MTLLLQEGAAPGQPRQWLLSSILFLAITLLLQCPQLTASFRTDPTGASTSWDPTAGTVLSNITKDVVLQFIPANKSHILTHIATDNANSDVYLGAVNRLYQLDGRTMKPIHQVVTGPRLDSDRCPATGCDSDVEKSLTDNYNKLLVVAPSTESIIACGSVSQGACDTYRRGNLSVHNHYIPKSVAANDPYSSTFAFIGPERYSTFGESEALYIGTTFTSRGNYRHDVPALATRNLVDLNFSKYTFSEQSLLGIDVKHRDHFLVKYVYGFNASNYVYFLAVQKKSHHPGQEEAGYISRISRICISDDNYNSYTEISLECHVSHDPGYNLVQDAAIFEAGHDLAASIGILAGDQVMIAAFSKSQGHTDKPQKSTAICLYSVKDIDARFDENIHMCFNGSSRYRNMEYISGTISDGKCPRKWSTGNIRNFCDVGLKISGSAPLVSRSVLRLNSSLVTSVVATAAGSSHTVAFLGTSVGTIKKILLTSSEEAAEYSELDVDPDHAILQGMRFTRNKQYIYVLSKFKASKVAVQSCSYYADCSSCLLARDPYCGWCSLEKRCTVASACENAGFSSPRWLNVRSGQQCIDFEAIDPDGLPFSTEASRIQLTIRTLPALPSGAKYQCVWGTSPPTDAQVTSTGLTCPAPPLRQRPSIPRLTDHTLVPLSVRSSETNKDFVSRNFAFYDCSRHTTCGSCVRSNWACNWCVYQNSCTHNSSTCRKTVVSGEQNPVKLPVHGINACPRFLPRNNDLLASDGSRTELFLAVRNLPTPTAGQLGFQCVVSIEGATMLVTAIESADNDDIIICEPAVYHYEAEVPEYNASLTLVWNRNHEVGTRILTLYKCGVLGAHRGQADCSLCVTRHRRYRCSWCLGSCNFAGLCPASARPLLSPHHQDLPSPPTGTCPNPRIDMIHPLSGPLEGGTLVTIEGSNLGLRKEDVLKNVYIGDVLCSVEEYHVSVKILCRTGEVPPRFRMGELEFSVRVTTPAGTTMSTVMFSYKNVTIDNIWPPQGPMSGGTVISIGGHYLNIGTNITAMLDGLPCKVNKTQSSSQRLVCTTSRNGAFSLDTTKPQTQRMIRTLTVTIDNAVRMMRRPFTYTPDPSVQELKPLRSPWSGGRIITVHGSYLDAVQTPQITVLFHERVLNSSTCKVVSPSLMECPSPPVDRNVIIALLRDRRSSEAEVVSDSYSQLDVDIISRNLRSPRQNIGNSLALDVGFIMDNVASVRNLRHVMPSSLRMALVYVLDPLYRKFPNSIKLYKGDTLVIEGENLNLASDETDVNVTIGSRQCNVTSLALSQLVCNPPESQPSPTDETGRPTQSGLPLVVVRVGSNLRYDIGLLRYEMMKEYQFPPEAIGGMAAGGLFLALMSMVILVVYRRKSNQAEREYKRIQIQMDTLESNVRSECKQAFAELQTDMTDLTADLQSSGIPNLDLRTYIMKVFFPGVSDHPILNDPKYQMSTCRTAGESNAMVQFEQLISNRYFLLAFIETLEAQKTFNIRDKVNVASLLVVVLTGRMEYLTEVLRMLLLRLIDKSIATKHPQLMLRRTETVVEKMLTNWLALCMYCYLKEEAGPAIFLLYKAIKHQVEKGPVDAVTHDARYCLSEERLLREQVTHSPVTLHLIRDEPHYEKIPYSTPQYVAVLGEDGEKAQCRVLDCDTISQVKSKILDALYRSTPYSMRPSVHDLDLEWRHGRNGHVVLADEDITTRVEPGNWRRLNTLAHYGVADSAIMALVPRPQCLQAPPPPSHHNHHHHQSHSALHQPRSLHATLNHSLSAKFNTCNTYSRSTAGSPVSPNLDFDNPGAPRNYYHLVKPIDHDSPLRASERTHKAIPEIFLTRLLSTKGTIQKFVDDCFRTILSHNSGLPPAIKWLFDLFDDAAKARGITDPEVVTSWKSNSLPLRFWVNFIKNPDFILDVHKSPTVDSCLSVIAQTFMDSCSTSEHRLGKDSPSNKLLFAKDMPHYRAQVRGFYQGIRDMQVVTDHDMASHLHQLSLSHLGHIDTVPALQELFHTYVLSYYPQILDTLAMDPECRSLHLAHKLDIVLCSLQEEPTSMC</sequence>
<dbReference type="InterPro" id="IPR002909">
    <property type="entry name" value="IPT_dom"/>
</dbReference>
<keyword evidence="12" id="KW-0675">Receptor</keyword>
<dbReference type="GO" id="GO:0007162">
    <property type="term" value="P:negative regulation of cell adhesion"/>
    <property type="evidence" value="ECO:0007669"/>
    <property type="project" value="TreeGrafter"/>
</dbReference>
<dbReference type="GO" id="GO:0097374">
    <property type="term" value="P:sensory neuron axon guidance"/>
    <property type="evidence" value="ECO:0007669"/>
    <property type="project" value="TreeGrafter"/>
</dbReference>
<comment type="subcellular location">
    <subcellularLocation>
        <location evidence="1">Cell membrane</location>
        <topology evidence="1">Single-pass type I membrane protein</topology>
    </subcellularLocation>
</comment>
<keyword evidence="15" id="KW-0175">Coiled coil</keyword>
<dbReference type="FunFam" id="1.10.506.10:FF:000027">
    <property type="entry name" value="Plexin A, isoform B"/>
    <property type="match status" value="1"/>
</dbReference>
<dbReference type="InterPro" id="IPR041362">
    <property type="entry name" value="TIG2_plexin"/>
</dbReference>
<keyword evidence="3" id="KW-0217">Developmental protein</keyword>
<evidence type="ECO:0000256" key="6">
    <source>
        <dbReference type="ARBA" id="ARBA00022729"/>
    </source>
</evidence>
<evidence type="ECO:0000256" key="9">
    <source>
        <dbReference type="ARBA" id="ARBA00022989"/>
    </source>
</evidence>
<evidence type="ECO:0000256" key="1">
    <source>
        <dbReference type="ARBA" id="ARBA00004251"/>
    </source>
</evidence>
<reference evidence="20" key="1">
    <citation type="submission" date="2017-11" db="EMBL/GenBank/DDBJ databases">
        <title>The sensing device of the deep-sea amphipod.</title>
        <authorList>
            <person name="Kobayashi H."/>
            <person name="Nagahama T."/>
            <person name="Arai W."/>
            <person name="Sasagawa Y."/>
            <person name="Umeda M."/>
            <person name="Hayashi T."/>
            <person name="Nikaido I."/>
            <person name="Watanabe H."/>
            <person name="Oguri K."/>
            <person name="Kitazato H."/>
            <person name="Fujioka K."/>
            <person name="Kido Y."/>
            <person name="Takami H."/>
        </authorList>
    </citation>
    <scope>NUCLEOTIDE SEQUENCE</scope>
    <source>
        <tissue evidence="20">Whole body</tissue>
    </source>
</reference>
<keyword evidence="9 17" id="KW-1133">Transmembrane helix</keyword>
<dbReference type="SMART" id="SM00423">
    <property type="entry name" value="PSI"/>
    <property type="match status" value="3"/>
</dbReference>
<dbReference type="PANTHER" id="PTHR22625:SF44">
    <property type="entry name" value="PLEXIN-B"/>
    <property type="match status" value="1"/>
</dbReference>
<dbReference type="InterPro" id="IPR046800">
    <property type="entry name" value="Plexin_RBD"/>
</dbReference>
<organism evidence="20">
    <name type="scientific">Hirondellea gigas</name>
    <dbReference type="NCBI Taxonomy" id="1518452"/>
    <lineage>
        <taxon>Eukaryota</taxon>
        <taxon>Metazoa</taxon>
        <taxon>Ecdysozoa</taxon>
        <taxon>Arthropoda</taxon>
        <taxon>Crustacea</taxon>
        <taxon>Multicrustacea</taxon>
        <taxon>Malacostraca</taxon>
        <taxon>Eumalacostraca</taxon>
        <taxon>Peracarida</taxon>
        <taxon>Amphipoda</taxon>
        <taxon>Amphilochidea</taxon>
        <taxon>Lysianassida</taxon>
        <taxon>Lysianassidira</taxon>
        <taxon>Lysianassoidea</taxon>
        <taxon>Lysianassidae</taxon>
        <taxon>Hirondellea</taxon>
    </lineage>
</organism>
<dbReference type="SMART" id="SM00429">
    <property type="entry name" value="IPT"/>
    <property type="match status" value="4"/>
</dbReference>
<dbReference type="Gene3D" id="2.60.40.10">
    <property type="entry name" value="Immunoglobulins"/>
    <property type="match status" value="6"/>
</dbReference>
<evidence type="ECO:0000313" key="20">
    <source>
        <dbReference type="EMBL" id="LAC23236.1"/>
    </source>
</evidence>
<evidence type="ECO:0000256" key="11">
    <source>
        <dbReference type="ARBA" id="ARBA00023157"/>
    </source>
</evidence>
<dbReference type="PROSITE" id="PS51004">
    <property type="entry name" value="SEMA"/>
    <property type="match status" value="1"/>
</dbReference>
<evidence type="ECO:0000256" key="7">
    <source>
        <dbReference type="ARBA" id="ARBA00022737"/>
    </source>
</evidence>
<dbReference type="SUPFAM" id="SSF103575">
    <property type="entry name" value="Plexin repeat"/>
    <property type="match status" value="1"/>
</dbReference>
<evidence type="ECO:0000256" key="15">
    <source>
        <dbReference type="SAM" id="Coils"/>
    </source>
</evidence>
<dbReference type="GO" id="GO:0017154">
    <property type="term" value="F:semaphorin receptor activity"/>
    <property type="evidence" value="ECO:0007669"/>
    <property type="project" value="InterPro"/>
</dbReference>
<dbReference type="InterPro" id="IPR015943">
    <property type="entry name" value="WD40/YVTN_repeat-like_dom_sf"/>
</dbReference>
<dbReference type="SMART" id="SM00630">
    <property type="entry name" value="Sema"/>
    <property type="match status" value="1"/>
</dbReference>
<evidence type="ECO:0000256" key="12">
    <source>
        <dbReference type="ARBA" id="ARBA00023170"/>
    </source>
</evidence>
<evidence type="ECO:0000256" key="10">
    <source>
        <dbReference type="ARBA" id="ARBA00023136"/>
    </source>
</evidence>
<dbReference type="Pfam" id="PF01833">
    <property type="entry name" value="TIG"/>
    <property type="match status" value="4"/>
</dbReference>
<feature type="transmembrane region" description="Helical" evidence="17">
    <location>
        <begin position="1345"/>
        <end position="1367"/>
    </location>
</feature>
<dbReference type="FunFam" id="2.60.40.10:FF:000728">
    <property type="entry name" value="Plexin D1"/>
    <property type="match status" value="1"/>
</dbReference>
<keyword evidence="4" id="KW-1003">Cell membrane</keyword>
<dbReference type="InterPro" id="IPR041019">
    <property type="entry name" value="TIG1_plexin"/>
</dbReference>
<keyword evidence="5 17" id="KW-0812">Transmembrane</keyword>
<proteinExistence type="evidence at transcript level"/>
<evidence type="ECO:0000256" key="16">
    <source>
        <dbReference type="SAM" id="MobiDB-lite"/>
    </source>
</evidence>
<dbReference type="SUPFAM" id="SSF48350">
    <property type="entry name" value="GTPase activation domain, GAP"/>
    <property type="match status" value="1"/>
</dbReference>
<evidence type="ECO:0000259" key="19">
    <source>
        <dbReference type="PROSITE" id="PS51004"/>
    </source>
</evidence>
<dbReference type="Pfam" id="PF01403">
    <property type="entry name" value="Sema"/>
    <property type="match status" value="1"/>
</dbReference>
<dbReference type="SUPFAM" id="SSF101912">
    <property type="entry name" value="Sema domain"/>
    <property type="match status" value="1"/>
</dbReference>
<feature type="signal peptide" evidence="18">
    <location>
        <begin position="1"/>
        <end position="39"/>
    </location>
</feature>
<dbReference type="InterPro" id="IPR014756">
    <property type="entry name" value="Ig_E-set"/>
</dbReference>
<dbReference type="GO" id="GO:0008360">
    <property type="term" value="P:regulation of cell shape"/>
    <property type="evidence" value="ECO:0007669"/>
    <property type="project" value="TreeGrafter"/>
</dbReference>
<dbReference type="EMBL" id="IACT01004024">
    <property type="protein sequence ID" value="LAC23236.1"/>
    <property type="molecule type" value="mRNA"/>
</dbReference>
<evidence type="ECO:0000256" key="14">
    <source>
        <dbReference type="PROSITE-ProRule" id="PRU00352"/>
    </source>
</evidence>
<dbReference type="InterPro" id="IPR016201">
    <property type="entry name" value="PSI"/>
</dbReference>
<dbReference type="Gene3D" id="1.10.506.10">
    <property type="entry name" value="GTPase Activation - p120gap, domain 1"/>
    <property type="match status" value="2"/>
</dbReference>
<dbReference type="GO" id="GO:0005886">
    <property type="term" value="C:plasma membrane"/>
    <property type="evidence" value="ECO:0007669"/>
    <property type="project" value="UniProtKB-SubCell"/>
</dbReference>
<comment type="caution">
    <text evidence="14">Lacks conserved residue(s) required for the propagation of feature annotation.</text>
</comment>
<keyword evidence="13" id="KW-0325">Glycoprotein</keyword>
<evidence type="ECO:0000256" key="2">
    <source>
        <dbReference type="ARBA" id="ARBA00010297"/>
    </source>
</evidence>
<dbReference type="InterPro" id="IPR013783">
    <property type="entry name" value="Ig-like_fold"/>
</dbReference>
<evidence type="ECO:0000256" key="13">
    <source>
        <dbReference type="ARBA" id="ARBA00023180"/>
    </source>
</evidence>
<dbReference type="GO" id="GO:0008045">
    <property type="term" value="P:motor neuron axon guidance"/>
    <property type="evidence" value="ECO:0007669"/>
    <property type="project" value="TreeGrafter"/>
</dbReference>
<keyword evidence="11" id="KW-1015">Disulfide bond</keyword>
<dbReference type="Pfam" id="PF01437">
    <property type="entry name" value="PSI"/>
    <property type="match status" value="1"/>
</dbReference>
<evidence type="ECO:0000256" key="8">
    <source>
        <dbReference type="ARBA" id="ARBA00022902"/>
    </source>
</evidence>
<keyword evidence="6 18" id="KW-0732">Signal</keyword>
<evidence type="ECO:0000256" key="17">
    <source>
        <dbReference type="SAM" id="Phobius"/>
    </source>
</evidence>
<dbReference type="GO" id="GO:0002116">
    <property type="term" value="C:semaphorin receptor complex"/>
    <property type="evidence" value="ECO:0007669"/>
    <property type="project" value="TreeGrafter"/>
</dbReference>
<feature type="chain" id="PRO_5025375814" evidence="18">
    <location>
        <begin position="40"/>
        <end position="2044"/>
    </location>
</feature>
<dbReference type="InterPro" id="IPR008936">
    <property type="entry name" value="Rho_GTPase_activation_prot"/>
</dbReference>
<dbReference type="InterPro" id="IPR002165">
    <property type="entry name" value="Plexin_repeat"/>
</dbReference>
<keyword evidence="7" id="KW-0677">Repeat</keyword>
<dbReference type="CDD" id="cd00603">
    <property type="entry name" value="IPT_PCSR"/>
    <property type="match status" value="1"/>
</dbReference>
<dbReference type="FunFam" id="2.60.40.10:FF:000868">
    <property type="entry name" value="Plexin D1"/>
    <property type="match status" value="1"/>
</dbReference>
<dbReference type="InterPro" id="IPR013548">
    <property type="entry name" value="Plexin_cytoplasmic_RasGAP_dom"/>
</dbReference>
<dbReference type="GO" id="GO:0120025">
    <property type="term" value="C:plasma membrane bounded cell projection"/>
    <property type="evidence" value="ECO:0007669"/>
    <property type="project" value="UniProtKB-ARBA"/>
</dbReference>
<dbReference type="CDD" id="cd11236">
    <property type="entry name" value="Sema_plexin_like"/>
    <property type="match status" value="1"/>
</dbReference>
<comment type="similarity">
    <text evidence="2">Belongs to the plexin family.</text>
</comment>
<feature type="domain" description="Sema" evidence="19">
    <location>
        <begin position="54"/>
        <end position="528"/>
    </location>
</feature>
<dbReference type="Pfam" id="PF17960">
    <property type="entry name" value="TIG_plexin"/>
    <property type="match status" value="1"/>
</dbReference>
<dbReference type="PANTHER" id="PTHR22625">
    <property type="entry name" value="PLEXIN"/>
    <property type="match status" value="1"/>
</dbReference>
<keyword evidence="8" id="KW-0524">Neurogenesis</keyword>
<protein>
    <submittedName>
        <fullName evidence="20">Plexin-B-like</fullName>
    </submittedName>
</protein>
<dbReference type="Pfam" id="PF18020">
    <property type="entry name" value="TIG_2"/>
    <property type="match status" value="1"/>
</dbReference>
<dbReference type="Pfam" id="PF08337">
    <property type="entry name" value="Plexin_cytopl"/>
    <property type="match status" value="1"/>
</dbReference>
<dbReference type="Gene3D" id="2.130.10.10">
    <property type="entry name" value="YVTN repeat-like/Quinoprotein amine dehydrogenase"/>
    <property type="match status" value="1"/>
</dbReference>
<keyword evidence="10 17" id="KW-0472">Membrane</keyword>